<feature type="domain" description="Glabrous enhancer-binding protein-like C-terminal" evidence="4">
    <location>
        <begin position="306"/>
        <end position="371"/>
    </location>
</feature>
<dbReference type="GO" id="GO:0006355">
    <property type="term" value="P:regulation of DNA-templated transcription"/>
    <property type="evidence" value="ECO:0007669"/>
    <property type="project" value="InterPro"/>
</dbReference>
<organism evidence="5 6">
    <name type="scientific">Microthlaspi erraticum</name>
    <dbReference type="NCBI Taxonomy" id="1685480"/>
    <lineage>
        <taxon>Eukaryota</taxon>
        <taxon>Viridiplantae</taxon>
        <taxon>Streptophyta</taxon>
        <taxon>Embryophyta</taxon>
        <taxon>Tracheophyta</taxon>
        <taxon>Spermatophyta</taxon>
        <taxon>Magnoliopsida</taxon>
        <taxon>eudicotyledons</taxon>
        <taxon>Gunneridae</taxon>
        <taxon>Pentapetalae</taxon>
        <taxon>rosids</taxon>
        <taxon>malvids</taxon>
        <taxon>Brassicales</taxon>
        <taxon>Brassicaceae</taxon>
        <taxon>Coluteocarpeae</taxon>
        <taxon>Microthlaspi</taxon>
    </lineage>
</organism>
<feature type="compositionally biased region" description="Basic and acidic residues" evidence="2">
    <location>
        <begin position="132"/>
        <end position="143"/>
    </location>
</feature>
<feature type="compositionally biased region" description="Polar residues" evidence="2">
    <location>
        <begin position="1"/>
        <end position="17"/>
    </location>
</feature>
<evidence type="ECO:0000256" key="2">
    <source>
        <dbReference type="SAM" id="MobiDB-lite"/>
    </source>
</evidence>
<dbReference type="Proteomes" id="UP000467841">
    <property type="component" value="Unassembled WGS sequence"/>
</dbReference>
<gene>
    <name evidence="5" type="ORF">MERR_LOCUS21490</name>
</gene>
<feature type="compositionally biased region" description="Polar residues" evidence="2">
    <location>
        <begin position="94"/>
        <end position="106"/>
    </location>
</feature>
<dbReference type="PANTHER" id="PTHR31662">
    <property type="entry name" value="BNAANNG10740D PROTEIN-RELATED"/>
    <property type="match status" value="1"/>
</dbReference>
<sequence length="382" mass="41887">MTNKRNSLQDQPTAASSSDDDEMETSGAESEEASSSSNEETKDPAAKPPSSAVTIAVPGKPTVSAAAAKESFDSESESESETYSDSESNPPPTQASVKSLAVTTVPSAAKPKKKETEAAALSLPEAKSGAKRPREGTSRETKSKRGKKATSGDEEKKIGEDAKKPAFQRMWTEDDEITILQGMIDFQADNGQSPYEDTTDYYNLTKGSISVEVSKSQFMDKLRGLRKKYVNKDNPCFTKPHDQKCYKLCKYIWGSDGLALESAVKSKTKKSKKSGQKKTKMLDAVKPNGKEKAVEDDDSVAVKKSDWFEKSFLVGAIASIGVDESYVKEKWSLVPVETKKKVADKVKVFQGKEFEFVVLKHEFLHEVTSMLLESTKNMPLDI</sequence>
<name>A0A6D2J554_9BRAS</name>
<feature type="region of interest" description="Disordered" evidence="2">
    <location>
        <begin position="1"/>
        <end position="164"/>
    </location>
</feature>
<dbReference type="OrthoDB" id="661680at2759"/>
<feature type="compositionally biased region" description="Basic and acidic residues" evidence="2">
    <location>
        <begin position="150"/>
        <end position="164"/>
    </location>
</feature>
<evidence type="ECO:0000256" key="1">
    <source>
        <dbReference type="ARBA" id="ARBA00010820"/>
    </source>
</evidence>
<reference evidence="5" key="1">
    <citation type="submission" date="2020-01" db="EMBL/GenBank/DDBJ databases">
        <authorList>
            <person name="Mishra B."/>
        </authorList>
    </citation>
    <scope>NUCLEOTIDE SEQUENCE [LARGE SCALE GENOMIC DNA]</scope>
</reference>
<comment type="caution">
    <text evidence="5">The sequence shown here is derived from an EMBL/GenBank/DDBJ whole genome shotgun (WGS) entry which is preliminary data.</text>
</comment>
<keyword evidence="6" id="KW-1185">Reference proteome</keyword>
<evidence type="ECO:0000313" key="6">
    <source>
        <dbReference type="Proteomes" id="UP000467841"/>
    </source>
</evidence>
<proteinExistence type="inferred from homology"/>
<dbReference type="InterPro" id="IPR053932">
    <property type="entry name" value="GeBP-like_DBD"/>
</dbReference>
<evidence type="ECO:0000313" key="5">
    <source>
        <dbReference type="EMBL" id="CAA7034255.1"/>
    </source>
</evidence>
<feature type="compositionally biased region" description="Acidic residues" evidence="2">
    <location>
        <begin position="73"/>
        <end position="84"/>
    </location>
</feature>
<dbReference type="InterPro" id="IPR053933">
    <property type="entry name" value="GeBP-like_C"/>
</dbReference>
<accession>A0A6D2J554</accession>
<feature type="domain" description="Glabrous enhancer-binding protein-like DBD" evidence="3">
    <location>
        <begin position="167"/>
        <end position="254"/>
    </location>
</feature>
<dbReference type="EMBL" id="CACVBM020001144">
    <property type="protein sequence ID" value="CAA7034255.1"/>
    <property type="molecule type" value="Genomic_DNA"/>
</dbReference>
<feature type="compositionally biased region" description="Acidic residues" evidence="2">
    <location>
        <begin position="18"/>
        <end position="32"/>
    </location>
</feature>
<comment type="similarity">
    <text evidence="1">Belongs to the GeBP family.</text>
</comment>
<dbReference type="Pfam" id="PF04504">
    <property type="entry name" value="GeBP-like_DBD"/>
    <property type="match status" value="1"/>
</dbReference>
<evidence type="ECO:0000259" key="4">
    <source>
        <dbReference type="Pfam" id="PF22757"/>
    </source>
</evidence>
<dbReference type="PANTHER" id="PTHR31662:SF91">
    <property type="entry name" value="BNACNNG38830D PROTEIN"/>
    <property type="match status" value="1"/>
</dbReference>
<dbReference type="AlphaFoldDB" id="A0A6D2J554"/>
<protein>
    <submittedName>
        <fullName evidence="5">Uncharacterized protein</fullName>
    </submittedName>
</protein>
<dbReference type="GO" id="GO:0005634">
    <property type="term" value="C:nucleus"/>
    <property type="evidence" value="ECO:0007669"/>
    <property type="project" value="TreeGrafter"/>
</dbReference>
<dbReference type="Pfam" id="PF22757">
    <property type="entry name" value="GeBP-like_C"/>
    <property type="match status" value="1"/>
</dbReference>
<evidence type="ECO:0000259" key="3">
    <source>
        <dbReference type="Pfam" id="PF04504"/>
    </source>
</evidence>
<dbReference type="InterPro" id="IPR007592">
    <property type="entry name" value="GEBP"/>
</dbReference>